<name>A0A5B8VLX8_9BACT</name>
<dbReference type="OrthoDB" id="9852255at2"/>
<organism evidence="1 2">
    <name type="scientific">Arachidicoccus ginsenosidivorans</name>
    <dbReference type="NCBI Taxonomy" id="496057"/>
    <lineage>
        <taxon>Bacteria</taxon>
        <taxon>Pseudomonadati</taxon>
        <taxon>Bacteroidota</taxon>
        <taxon>Chitinophagia</taxon>
        <taxon>Chitinophagales</taxon>
        <taxon>Chitinophagaceae</taxon>
        <taxon>Arachidicoccus</taxon>
    </lineage>
</organism>
<accession>A0A5B8VLX8</accession>
<dbReference type="AlphaFoldDB" id="A0A5B8VLX8"/>
<dbReference type="RefSeq" id="WP_146780512.1">
    <property type="nucleotide sequence ID" value="NZ_CP042434.1"/>
</dbReference>
<dbReference type="Proteomes" id="UP000321291">
    <property type="component" value="Chromosome"/>
</dbReference>
<protein>
    <submittedName>
        <fullName evidence="1">Uncharacterized protein</fullName>
    </submittedName>
</protein>
<evidence type="ECO:0000313" key="1">
    <source>
        <dbReference type="EMBL" id="QEC71238.1"/>
    </source>
</evidence>
<sequence length="81" mass="9113">MEQIININQHPYWESHPEQQAILEAKVNEHIAAGNIYQDGETLEIDLLGSPVTLKLHVQTAESRVSGDVYHILDIELISPV</sequence>
<reference evidence="1 2" key="1">
    <citation type="journal article" date="2017" name="Int. J. Syst. Evol. Microbiol.">
        <title>Arachidicoccus ginsenosidivorans sp. nov., with ginsenoside-converting activity isolated from ginseng cultivating soil.</title>
        <authorList>
            <person name="Siddiqi M.Z."/>
            <person name="Aslam Z."/>
            <person name="Im W.T."/>
        </authorList>
    </citation>
    <scope>NUCLEOTIDE SEQUENCE [LARGE SCALE GENOMIC DNA]</scope>
    <source>
        <strain evidence="1 2">Gsoil 809</strain>
    </source>
</reference>
<keyword evidence="2" id="KW-1185">Reference proteome</keyword>
<proteinExistence type="predicted"/>
<dbReference type="KEGG" id="agi:FSB73_05675"/>
<evidence type="ECO:0000313" key="2">
    <source>
        <dbReference type="Proteomes" id="UP000321291"/>
    </source>
</evidence>
<dbReference type="EMBL" id="CP042434">
    <property type="protein sequence ID" value="QEC71238.1"/>
    <property type="molecule type" value="Genomic_DNA"/>
</dbReference>
<gene>
    <name evidence="1" type="ORF">FSB73_05675</name>
</gene>